<evidence type="ECO:0000259" key="6">
    <source>
        <dbReference type="PROSITE" id="PS00624"/>
    </source>
</evidence>
<dbReference type="PANTHER" id="PTHR11552:SF147">
    <property type="entry name" value="CHOLINE DEHYDROGENASE, MITOCHONDRIAL"/>
    <property type="match status" value="1"/>
</dbReference>
<evidence type="ECO:0000256" key="5">
    <source>
        <dbReference type="SAM" id="Phobius"/>
    </source>
</evidence>
<dbReference type="Pfam" id="PF00732">
    <property type="entry name" value="GMC_oxred_N"/>
    <property type="match status" value="1"/>
</dbReference>
<dbReference type="PIRSF" id="PIRSF000137">
    <property type="entry name" value="Alcohol_oxidase"/>
    <property type="match status" value="1"/>
</dbReference>
<accession>A0ABM1VWU5</accession>
<dbReference type="Gene3D" id="3.30.560.10">
    <property type="entry name" value="Glucose Oxidase, domain 3"/>
    <property type="match status" value="2"/>
</dbReference>
<dbReference type="Pfam" id="PF05199">
    <property type="entry name" value="GMC_oxred_C"/>
    <property type="match status" value="1"/>
</dbReference>
<dbReference type="GeneID" id="101864078"/>
<keyword evidence="5" id="KW-0472">Membrane</keyword>
<evidence type="ECO:0000256" key="4">
    <source>
        <dbReference type="ARBA" id="ARBA00022827"/>
    </source>
</evidence>
<proteinExistence type="inferred from homology"/>
<dbReference type="InterPro" id="IPR036188">
    <property type="entry name" value="FAD/NAD-bd_sf"/>
</dbReference>
<reference evidence="8" key="1">
    <citation type="submission" date="2025-08" db="UniProtKB">
        <authorList>
            <consortium name="RefSeq"/>
        </authorList>
    </citation>
    <scope>IDENTIFICATION</scope>
</reference>
<comment type="similarity">
    <text evidence="2">Belongs to the GMC oxidoreductase family.</text>
</comment>
<gene>
    <name evidence="8" type="primary">LOC101864078</name>
</gene>
<dbReference type="SUPFAM" id="SSF54373">
    <property type="entry name" value="FAD-linked reductases, C-terminal domain"/>
    <property type="match status" value="1"/>
</dbReference>
<dbReference type="RefSeq" id="XP_035826887.1">
    <property type="nucleotide sequence ID" value="XM_035970994.1"/>
</dbReference>
<feature type="domain" description="Glucose-methanol-choline oxidoreductase N-terminal" evidence="6">
    <location>
        <begin position="158"/>
        <end position="172"/>
    </location>
</feature>
<protein>
    <submittedName>
        <fullName evidence="8">Choline dehydrogenase, mitochondrial</fullName>
    </submittedName>
</protein>
<keyword evidence="5" id="KW-1133">Transmembrane helix</keyword>
<dbReference type="Gene3D" id="3.50.50.60">
    <property type="entry name" value="FAD/NAD(P)-binding domain"/>
    <property type="match status" value="2"/>
</dbReference>
<sequence>MAWNTYLNLILVCLTYWVYQSYYVYRRPVYKEVTKLRAAYDFIIVGGGSAGSVLAARLSENEQWTVLLLEAGPSDLDQADIYTPTAIADLLMSQFDWKFHSVPQNFSSQGLEGRVTTALAIVVFKQDRAVGVQYSRGKDSHTKVWRAKVEREVILSAGAINSPQILMLSGVGPKEHLRAMKIPVVSDLPVGENLQDHPMLPVMVRTEEPIRPVTPSLYSRIEYQIFGAGLMASPGGATGISYFKTDKNNAQPDVQIGTYEGITGERFLRLMPGISSEILQDWRSETHRSGFMFFPYALRPKSRGTIRLRTGDPFNYPAIDPRFLEDPYDVQVLLKSVRLIERLLNTPPMRNIGAKLLRYPLYPMCTEFEFGSDQYWRCYIRHVTATTHHASGTCRMGAPDDVTAVLDPQLRVKGVSGLRVVDASIMPVLVSSNTNAPTIMIAEKASDLIIEDHSVS</sequence>
<evidence type="ECO:0000313" key="8">
    <source>
        <dbReference type="RefSeq" id="XP_035826887.1"/>
    </source>
</evidence>
<keyword evidence="3" id="KW-0285">Flavoprotein</keyword>
<keyword evidence="5" id="KW-0812">Transmembrane</keyword>
<evidence type="ECO:0000256" key="2">
    <source>
        <dbReference type="ARBA" id="ARBA00010790"/>
    </source>
</evidence>
<dbReference type="SUPFAM" id="SSF51905">
    <property type="entry name" value="FAD/NAD(P)-binding domain"/>
    <property type="match status" value="1"/>
</dbReference>
<dbReference type="InterPro" id="IPR007867">
    <property type="entry name" value="GMC_OxRtase_C"/>
</dbReference>
<feature type="transmembrane region" description="Helical" evidence="5">
    <location>
        <begin position="6"/>
        <end position="25"/>
    </location>
</feature>
<dbReference type="InterPro" id="IPR012132">
    <property type="entry name" value="GMC_OxRdtase"/>
</dbReference>
<keyword evidence="7" id="KW-1185">Reference proteome</keyword>
<comment type="cofactor">
    <cofactor evidence="1">
        <name>FAD</name>
        <dbReference type="ChEBI" id="CHEBI:57692"/>
    </cofactor>
</comment>
<dbReference type="PANTHER" id="PTHR11552">
    <property type="entry name" value="GLUCOSE-METHANOL-CHOLINE GMC OXIDOREDUCTASE"/>
    <property type="match status" value="1"/>
</dbReference>
<keyword evidence="4" id="KW-0274">FAD</keyword>
<organism evidence="7 8">
    <name type="scientific">Aplysia californica</name>
    <name type="common">California sea hare</name>
    <dbReference type="NCBI Taxonomy" id="6500"/>
    <lineage>
        <taxon>Eukaryota</taxon>
        <taxon>Metazoa</taxon>
        <taxon>Spiralia</taxon>
        <taxon>Lophotrochozoa</taxon>
        <taxon>Mollusca</taxon>
        <taxon>Gastropoda</taxon>
        <taxon>Heterobranchia</taxon>
        <taxon>Euthyneura</taxon>
        <taxon>Tectipleura</taxon>
        <taxon>Aplysiida</taxon>
        <taxon>Aplysioidea</taxon>
        <taxon>Aplysiidae</taxon>
        <taxon>Aplysia</taxon>
    </lineage>
</organism>
<evidence type="ECO:0000256" key="3">
    <source>
        <dbReference type="ARBA" id="ARBA00022630"/>
    </source>
</evidence>
<dbReference type="InterPro" id="IPR000172">
    <property type="entry name" value="GMC_OxRdtase_N"/>
</dbReference>
<dbReference type="PROSITE" id="PS00624">
    <property type="entry name" value="GMC_OXRED_2"/>
    <property type="match status" value="1"/>
</dbReference>
<dbReference type="Proteomes" id="UP000694888">
    <property type="component" value="Unplaced"/>
</dbReference>
<evidence type="ECO:0000256" key="1">
    <source>
        <dbReference type="ARBA" id="ARBA00001974"/>
    </source>
</evidence>
<name>A0ABM1VWU5_APLCA</name>
<evidence type="ECO:0000313" key="7">
    <source>
        <dbReference type="Proteomes" id="UP000694888"/>
    </source>
</evidence>